<protein>
    <submittedName>
        <fullName evidence="2">tRNA A37 threonylcarbamoyladenosine dehydratase</fullName>
    </submittedName>
</protein>
<dbReference type="GO" id="GO:0061504">
    <property type="term" value="P:cyclic threonylcarbamoyladenosine biosynthetic process"/>
    <property type="evidence" value="ECO:0007669"/>
    <property type="project" value="TreeGrafter"/>
</dbReference>
<dbReference type="GO" id="GO:0008641">
    <property type="term" value="F:ubiquitin-like modifier activating enzyme activity"/>
    <property type="evidence" value="ECO:0007669"/>
    <property type="project" value="InterPro"/>
</dbReference>
<proteinExistence type="predicted"/>
<dbReference type="Proteomes" id="UP000198744">
    <property type="component" value="Unassembled WGS sequence"/>
</dbReference>
<dbReference type="STRING" id="43775.SAMN04489760_1263"/>
<evidence type="ECO:0000313" key="3">
    <source>
        <dbReference type="Proteomes" id="UP000198744"/>
    </source>
</evidence>
<dbReference type="InterPro" id="IPR035985">
    <property type="entry name" value="Ubiquitin-activating_enz"/>
</dbReference>
<dbReference type="InterPro" id="IPR045886">
    <property type="entry name" value="ThiF/MoeB/HesA"/>
</dbReference>
<dbReference type="InterPro" id="IPR000594">
    <property type="entry name" value="ThiF_NAD_FAD-bd"/>
</dbReference>
<gene>
    <name evidence="2" type="ORF">SAMN04489760_1263</name>
</gene>
<evidence type="ECO:0000313" key="2">
    <source>
        <dbReference type="EMBL" id="SEM60517.1"/>
    </source>
</evidence>
<dbReference type="Gene3D" id="3.40.50.720">
    <property type="entry name" value="NAD(P)-binding Rossmann-like Domain"/>
    <property type="match status" value="1"/>
</dbReference>
<dbReference type="AlphaFoldDB" id="A0A1H7ZT15"/>
<evidence type="ECO:0000259" key="1">
    <source>
        <dbReference type="Pfam" id="PF00899"/>
    </source>
</evidence>
<sequence length="283" mass="31145">MRAGQADHFPGRRTDLQIDQQLNNMNENIFLRSIMLYGKAGFERLQKANVAVVGMGGVGSYAAEALVRAGIGGLRIIDCDVIKATDVNRQLIAHSNNLDTPKVEAGRERLLAINPNLQLDVRHAFFHFDTADELITPDLNFVVDAIDSLNPKAALIQHCTERNLRIISALGASCRTDPFAIRIDKLNKTGVCPLARALRRHFRSRKITADPLVLYSTEPPITACEEDDFPENVESTGPYVRGRTRRALPSISTLPGIIGLMAANFVIFEILKDSKNVGGEKTS</sequence>
<dbReference type="PANTHER" id="PTHR43267">
    <property type="entry name" value="TRNA THREONYLCARBAMOYLADENOSINE DEHYDRATASE"/>
    <property type="match status" value="1"/>
</dbReference>
<feature type="domain" description="THIF-type NAD/FAD binding fold" evidence="1">
    <location>
        <begin position="32"/>
        <end position="270"/>
    </location>
</feature>
<organism evidence="2 3">
    <name type="scientific">Syntrophus gentianae</name>
    <dbReference type="NCBI Taxonomy" id="43775"/>
    <lineage>
        <taxon>Bacteria</taxon>
        <taxon>Pseudomonadati</taxon>
        <taxon>Thermodesulfobacteriota</taxon>
        <taxon>Syntrophia</taxon>
        <taxon>Syntrophales</taxon>
        <taxon>Syntrophaceae</taxon>
        <taxon>Syntrophus</taxon>
    </lineage>
</organism>
<name>A0A1H7ZT15_9BACT</name>
<dbReference type="CDD" id="cd00755">
    <property type="entry name" value="YgdL_like"/>
    <property type="match status" value="1"/>
</dbReference>
<dbReference type="PANTHER" id="PTHR43267:SF1">
    <property type="entry name" value="TRNA THREONYLCARBAMOYLADENOSINE DEHYDRATASE"/>
    <property type="match status" value="1"/>
</dbReference>
<accession>A0A1H7ZT15</accession>
<dbReference type="Pfam" id="PF00899">
    <property type="entry name" value="ThiF"/>
    <property type="match status" value="1"/>
</dbReference>
<dbReference type="GO" id="GO:0061503">
    <property type="term" value="F:tRNA threonylcarbamoyladenosine dehydratase"/>
    <property type="evidence" value="ECO:0007669"/>
    <property type="project" value="TreeGrafter"/>
</dbReference>
<dbReference type="SUPFAM" id="SSF69572">
    <property type="entry name" value="Activating enzymes of the ubiquitin-like proteins"/>
    <property type="match status" value="1"/>
</dbReference>
<keyword evidence="3" id="KW-1185">Reference proteome</keyword>
<dbReference type="EMBL" id="FOBS01000026">
    <property type="protein sequence ID" value="SEM60517.1"/>
    <property type="molecule type" value="Genomic_DNA"/>
</dbReference>
<reference evidence="2 3" key="1">
    <citation type="submission" date="2016-10" db="EMBL/GenBank/DDBJ databases">
        <authorList>
            <person name="de Groot N.N."/>
        </authorList>
    </citation>
    <scope>NUCLEOTIDE SEQUENCE [LARGE SCALE GENOMIC DNA]</scope>
    <source>
        <strain evidence="2 3">DSM 8423</strain>
    </source>
</reference>